<reference evidence="1" key="1">
    <citation type="journal article" date="2015" name="Nature">
        <title>Complex archaea that bridge the gap between prokaryotes and eukaryotes.</title>
        <authorList>
            <person name="Spang A."/>
            <person name="Saw J.H."/>
            <person name="Jorgensen S.L."/>
            <person name="Zaremba-Niedzwiedzka K."/>
            <person name="Martijn J."/>
            <person name="Lind A.E."/>
            <person name="van Eijk R."/>
            <person name="Schleper C."/>
            <person name="Guy L."/>
            <person name="Ettema T.J."/>
        </authorList>
    </citation>
    <scope>NUCLEOTIDE SEQUENCE</scope>
</reference>
<organism evidence="1">
    <name type="scientific">marine sediment metagenome</name>
    <dbReference type="NCBI Taxonomy" id="412755"/>
    <lineage>
        <taxon>unclassified sequences</taxon>
        <taxon>metagenomes</taxon>
        <taxon>ecological metagenomes</taxon>
    </lineage>
</organism>
<accession>A0A0F9JXK0</accession>
<evidence type="ECO:0000313" key="1">
    <source>
        <dbReference type="EMBL" id="KKM74438.1"/>
    </source>
</evidence>
<protein>
    <submittedName>
        <fullName evidence="1">Uncharacterized protein</fullName>
    </submittedName>
</protein>
<proteinExistence type="predicted"/>
<sequence>MVKVQGPAFSMGASGKLGGAMVFSKWKGRPYVRELVKPANPRSGGQISMRRMLKFLSQAWSGLGTTPQATWQAPADAKVISPFNAYVSSGAKRNRSFLAPSQQYPVVPGVAVDLMDTFTATAGVREISIVANSVAVVNAAWGFLLYRALTTGFTPAFSNLHAVMVANGVTDVTFVDGPLDPDEYFYDIKPFGPEGFIGVLDGEISATVS</sequence>
<dbReference type="AlphaFoldDB" id="A0A0F9JXK0"/>
<comment type="caution">
    <text evidence="1">The sequence shown here is derived from an EMBL/GenBank/DDBJ whole genome shotgun (WGS) entry which is preliminary data.</text>
</comment>
<dbReference type="EMBL" id="LAZR01009142">
    <property type="protein sequence ID" value="KKM74438.1"/>
    <property type="molecule type" value="Genomic_DNA"/>
</dbReference>
<gene>
    <name evidence="1" type="ORF">LCGC14_1400380</name>
</gene>
<name>A0A0F9JXK0_9ZZZZ</name>